<dbReference type="Pfam" id="PF00668">
    <property type="entry name" value="Condensation"/>
    <property type="match status" value="1"/>
</dbReference>
<dbReference type="InterPro" id="IPR045851">
    <property type="entry name" value="AMP-bd_C_sf"/>
</dbReference>
<evidence type="ECO:0000256" key="3">
    <source>
        <dbReference type="ARBA" id="ARBA00022598"/>
    </source>
</evidence>
<accession>A0A9W4U974</accession>
<evidence type="ECO:0000256" key="2">
    <source>
        <dbReference type="ARBA" id="ARBA00022553"/>
    </source>
</evidence>
<dbReference type="SUPFAM" id="SSF52777">
    <property type="entry name" value="CoA-dependent acyltransferases"/>
    <property type="match status" value="3"/>
</dbReference>
<dbReference type="SUPFAM" id="SSF56801">
    <property type="entry name" value="Acetyl-CoA synthetase-like"/>
    <property type="match status" value="1"/>
</dbReference>
<dbReference type="Gene3D" id="3.30.559.30">
    <property type="entry name" value="Nonribosomal peptide synthetase, condensation domain"/>
    <property type="match status" value="1"/>
</dbReference>
<dbReference type="PROSITE" id="PS00012">
    <property type="entry name" value="PHOSPHOPANTETHEINE"/>
    <property type="match status" value="1"/>
</dbReference>
<dbReference type="GO" id="GO:0031177">
    <property type="term" value="F:phosphopantetheine binding"/>
    <property type="evidence" value="ECO:0007669"/>
    <property type="project" value="TreeGrafter"/>
</dbReference>
<protein>
    <recommendedName>
        <fullName evidence="5">Carrier domain-containing protein</fullName>
    </recommendedName>
</protein>
<comment type="caution">
    <text evidence="6">The sequence shown here is derived from an EMBL/GenBank/DDBJ whole genome shotgun (WGS) entry which is preliminary data.</text>
</comment>
<dbReference type="InterPro" id="IPR001242">
    <property type="entry name" value="Condensation_dom"/>
</dbReference>
<comment type="similarity">
    <text evidence="4">Belongs to the NRP synthetase family.</text>
</comment>
<dbReference type="InterPro" id="IPR036736">
    <property type="entry name" value="ACP-like_sf"/>
</dbReference>
<evidence type="ECO:0000259" key="5">
    <source>
        <dbReference type="PROSITE" id="PS50075"/>
    </source>
</evidence>
<dbReference type="InterPro" id="IPR023213">
    <property type="entry name" value="CAT-like_dom_sf"/>
</dbReference>
<organism evidence="6 7">
    <name type="scientific">Periconia digitata</name>
    <dbReference type="NCBI Taxonomy" id="1303443"/>
    <lineage>
        <taxon>Eukaryota</taxon>
        <taxon>Fungi</taxon>
        <taxon>Dikarya</taxon>
        <taxon>Ascomycota</taxon>
        <taxon>Pezizomycotina</taxon>
        <taxon>Dothideomycetes</taxon>
        <taxon>Pleosporomycetidae</taxon>
        <taxon>Pleosporales</taxon>
        <taxon>Massarineae</taxon>
        <taxon>Periconiaceae</taxon>
        <taxon>Periconia</taxon>
    </lineage>
</organism>
<dbReference type="PANTHER" id="PTHR45527:SF11">
    <property type="entry name" value="NONRIBOSOMAL PEPTIDE SYNTHETASE 5"/>
    <property type="match status" value="1"/>
</dbReference>
<feature type="domain" description="Carrier" evidence="5">
    <location>
        <begin position="990"/>
        <end position="1065"/>
    </location>
</feature>
<dbReference type="EMBL" id="CAOQHR010000002">
    <property type="protein sequence ID" value="CAI6331120.1"/>
    <property type="molecule type" value="Genomic_DNA"/>
</dbReference>
<proteinExistence type="inferred from homology"/>
<keyword evidence="2" id="KW-0597">Phosphoprotein</keyword>
<dbReference type="Pfam" id="PF00550">
    <property type="entry name" value="PP-binding"/>
    <property type="match status" value="2"/>
</dbReference>
<name>A0A9W4U974_9PLEO</name>
<gene>
    <name evidence="6" type="ORF">PDIGIT_LOCUS4402</name>
</gene>
<dbReference type="GO" id="GO:0044550">
    <property type="term" value="P:secondary metabolite biosynthetic process"/>
    <property type="evidence" value="ECO:0007669"/>
    <property type="project" value="TreeGrafter"/>
</dbReference>
<dbReference type="InterPro" id="IPR006162">
    <property type="entry name" value="Ppantetheine_attach_site"/>
</dbReference>
<keyword evidence="1" id="KW-0596">Phosphopantetheine</keyword>
<keyword evidence="7" id="KW-1185">Reference proteome</keyword>
<evidence type="ECO:0000256" key="4">
    <source>
        <dbReference type="ARBA" id="ARBA00029454"/>
    </source>
</evidence>
<feature type="domain" description="Carrier" evidence="5">
    <location>
        <begin position="900"/>
        <end position="978"/>
    </location>
</feature>
<dbReference type="PANTHER" id="PTHR45527">
    <property type="entry name" value="NONRIBOSOMAL PEPTIDE SYNTHETASE"/>
    <property type="match status" value="1"/>
</dbReference>
<keyword evidence="3" id="KW-0436">Ligase</keyword>
<evidence type="ECO:0000313" key="7">
    <source>
        <dbReference type="Proteomes" id="UP001152607"/>
    </source>
</evidence>
<dbReference type="AlphaFoldDB" id="A0A9W4U974"/>
<dbReference type="Pfam" id="PF00501">
    <property type="entry name" value="AMP-binding"/>
    <property type="match status" value="1"/>
</dbReference>
<dbReference type="InterPro" id="IPR000873">
    <property type="entry name" value="AMP-dep_synth/lig_dom"/>
</dbReference>
<dbReference type="Gene3D" id="3.40.50.12780">
    <property type="entry name" value="N-terminal domain of ligase-like"/>
    <property type="match status" value="1"/>
</dbReference>
<dbReference type="OrthoDB" id="3689213at2759"/>
<dbReference type="Gene3D" id="3.30.559.10">
    <property type="entry name" value="Chloramphenicol acetyltransferase-like domain"/>
    <property type="match status" value="2"/>
</dbReference>
<dbReference type="PROSITE" id="PS50075">
    <property type="entry name" value="CARRIER"/>
    <property type="match status" value="2"/>
</dbReference>
<dbReference type="PROSITE" id="PS00455">
    <property type="entry name" value="AMP_BINDING"/>
    <property type="match status" value="1"/>
</dbReference>
<reference evidence="6" key="1">
    <citation type="submission" date="2023-01" db="EMBL/GenBank/DDBJ databases">
        <authorList>
            <person name="Van Ghelder C."/>
            <person name="Rancurel C."/>
        </authorList>
    </citation>
    <scope>NUCLEOTIDE SEQUENCE</scope>
    <source>
        <strain evidence="6">CNCM I-4278</strain>
    </source>
</reference>
<evidence type="ECO:0000313" key="6">
    <source>
        <dbReference type="EMBL" id="CAI6331120.1"/>
    </source>
</evidence>
<dbReference type="InterPro" id="IPR009081">
    <property type="entry name" value="PP-bd_ACP"/>
</dbReference>
<dbReference type="SUPFAM" id="SSF47336">
    <property type="entry name" value="ACP-like"/>
    <property type="match status" value="2"/>
</dbReference>
<dbReference type="InterPro" id="IPR020845">
    <property type="entry name" value="AMP-binding_CS"/>
</dbReference>
<dbReference type="Proteomes" id="UP001152607">
    <property type="component" value="Unassembled WGS sequence"/>
</dbReference>
<evidence type="ECO:0000256" key="1">
    <source>
        <dbReference type="ARBA" id="ARBA00022450"/>
    </source>
</evidence>
<dbReference type="Gene3D" id="3.30.300.30">
    <property type="match status" value="1"/>
</dbReference>
<dbReference type="InterPro" id="IPR042099">
    <property type="entry name" value="ANL_N_sf"/>
</dbReference>
<dbReference type="Gene3D" id="1.10.1200.10">
    <property type="entry name" value="ACP-like"/>
    <property type="match status" value="2"/>
</dbReference>
<sequence length="1145" mass="127949">MAHPGNNFISYFQEYHPSKIPYLKYAWQQVIRSEPIFQSVFDEEFCWDGGMVYFSWTESIHSDKRRFQRELESISAPKTTIPTTEFRVVTLANQKSVLVWQVHYALVNGYSARKLLRKVKAVIDGKQICEGPSFQDLVHGWRIYQTLFRQESTQFWCIYLQDIGKVNADLALPPPERQGPDERPRPGVITFLSPLQQTIQFSKDHDLPLLSVYYAAWALVLSLYTGSNIVMFGVLFANRSLPLPAIRDTVGPMMNTLPLLLSLDRTKTLQDFTQYTAARLSELSEFEWSIPNQHCSMTSALSMQYDYESDAGESSSSFTRIQTGVPISLFLGPKDNIQINYDGNMYTEYDITNLGRMYVHAIDTLVGLGTQTLHEYFQRPLPSKMWQEVMLKGNCFSDSSKGHEQDTLQSLFHGCVRANPNSTAVVRGDASISYAELDAAASKVAATLCEIVRPGNVVCVHADRSINWIIAIYAVIKAHAVYCPMDPALPASLRDSYFQTSRSQLFLTTSEIHKEYKPASAPACHSVEKLLCRKQNTSATTPTKENISKKAPAYLCFTSGSSGLPKGVLCTHEGVVGFQKYYDARMRMRPNLKLAQIMSPAFDGSIHEIFSCFSYGGTLLLSETSDVLDNLNYADVAIITPSVAKLLNPNDYPNLQAIYMVGEHVPQSICDSWAAVMPAFNMYGPTESSCGATRKTMKPGEKITIGVPVLSTRIYILDQDQRPLPPGVIGELYTAGVQVSPGYVNRPDETAKSFLDDTILPELNQKMYRTRDCGYWNTDGEICLLGRSDRQIKLRGFRLDLDDLEIRMARCSSATSVALVRKDDILMAMIVPESANVNDFNKDIRKALPPQALPKFVKSVAKFHLSNSEKLDYKAIAAAFSVDNPTPPTFDRTLTSPSKTNKSSTRDAIISVWRGVLNLDDGHELSNNSSFLDLGGHSLRQIALSNRLSSFMGTRVSPADIMKNDLLGDQIRILSPTLSPSSDNHEPILSGSGGQIESIWRSVLSIDSAEDLHINSNFMELGGDSLLQQKLASRLSTIGHRKIRMLDIINNPRLSDQISLFSKARNTSSIDNGSELGRDALSPIEQDWLDKYSIEKGTSSFNVNLVCDLDRDLDLPRLENAWNNALERHSILRSIFTTNSHRTYA</sequence>
<dbReference type="GO" id="GO:0016874">
    <property type="term" value="F:ligase activity"/>
    <property type="evidence" value="ECO:0007669"/>
    <property type="project" value="UniProtKB-KW"/>
</dbReference>
<dbReference type="GO" id="GO:0005737">
    <property type="term" value="C:cytoplasm"/>
    <property type="evidence" value="ECO:0007669"/>
    <property type="project" value="TreeGrafter"/>
</dbReference>
<dbReference type="GO" id="GO:0043041">
    <property type="term" value="P:amino acid activation for nonribosomal peptide biosynthetic process"/>
    <property type="evidence" value="ECO:0007669"/>
    <property type="project" value="TreeGrafter"/>
</dbReference>